<dbReference type="GO" id="GO:0035332">
    <property type="term" value="P:positive regulation of hippo signaling"/>
    <property type="evidence" value="ECO:0007669"/>
    <property type="project" value="TreeGrafter"/>
</dbReference>
<accession>A0A6G0YTU5</accession>
<feature type="compositionally biased region" description="Basic residues" evidence="1">
    <location>
        <begin position="963"/>
        <end position="973"/>
    </location>
</feature>
<feature type="compositionally biased region" description="Pro residues" evidence="1">
    <location>
        <begin position="977"/>
        <end position="987"/>
    </location>
</feature>
<dbReference type="SMART" id="SM01196">
    <property type="entry name" value="FERM_C"/>
    <property type="match status" value="1"/>
</dbReference>
<dbReference type="SUPFAM" id="SSF50729">
    <property type="entry name" value="PH domain-like"/>
    <property type="match status" value="1"/>
</dbReference>
<dbReference type="InterPro" id="IPR014352">
    <property type="entry name" value="FERM/acyl-CoA-bd_prot_sf"/>
</dbReference>
<dbReference type="CDD" id="cd14473">
    <property type="entry name" value="FERM_B-lobe"/>
    <property type="match status" value="1"/>
</dbReference>
<evidence type="ECO:0000256" key="1">
    <source>
        <dbReference type="SAM" id="MobiDB-lite"/>
    </source>
</evidence>
<dbReference type="Pfam" id="PF00373">
    <property type="entry name" value="FERM_M"/>
    <property type="match status" value="1"/>
</dbReference>
<dbReference type="PROSITE" id="PS50057">
    <property type="entry name" value="FERM_3"/>
    <property type="match status" value="1"/>
</dbReference>
<feature type="domain" description="FERM" evidence="2">
    <location>
        <begin position="23"/>
        <end position="335"/>
    </location>
</feature>
<dbReference type="InterPro" id="IPR047145">
    <property type="entry name" value="FRMD6-like"/>
</dbReference>
<comment type="caution">
    <text evidence="3">The sequence shown here is derived from an EMBL/GenBank/DDBJ whole genome shotgun (WGS) entry which is preliminary data.</text>
</comment>
<name>A0A6G0YTU5_APHCR</name>
<dbReference type="InterPro" id="IPR035963">
    <property type="entry name" value="FERM_2"/>
</dbReference>
<dbReference type="Gene3D" id="2.30.29.30">
    <property type="entry name" value="Pleckstrin-homology domain (PH domain)/Phosphotyrosine-binding domain (PTB)"/>
    <property type="match status" value="1"/>
</dbReference>
<dbReference type="SUPFAM" id="SSF47031">
    <property type="entry name" value="Second domain of FERM"/>
    <property type="match status" value="1"/>
</dbReference>
<feature type="compositionally biased region" description="Polar residues" evidence="1">
    <location>
        <begin position="1216"/>
        <end position="1225"/>
    </location>
</feature>
<dbReference type="InterPro" id="IPR029071">
    <property type="entry name" value="Ubiquitin-like_domsf"/>
</dbReference>
<dbReference type="InterPro" id="IPR019749">
    <property type="entry name" value="Band_41_domain"/>
</dbReference>
<dbReference type="InterPro" id="IPR019748">
    <property type="entry name" value="FERM_central"/>
</dbReference>
<organism evidence="3 4">
    <name type="scientific">Aphis craccivora</name>
    <name type="common">Cowpea aphid</name>
    <dbReference type="NCBI Taxonomy" id="307492"/>
    <lineage>
        <taxon>Eukaryota</taxon>
        <taxon>Metazoa</taxon>
        <taxon>Ecdysozoa</taxon>
        <taxon>Arthropoda</taxon>
        <taxon>Hexapoda</taxon>
        <taxon>Insecta</taxon>
        <taxon>Pterygota</taxon>
        <taxon>Neoptera</taxon>
        <taxon>Paraneoptera</taxon>
        <taxon>Hemiptera</taxon>
        <taxon>Sternorrhyncha</taxon>
        <taxon>Aphidomorpha</taxon>
        <taxon>Aphidoidea</taxon>
        <taxon>Aphididae</taxon>
        <taxon>Aphidini</taxon>
        <taxon>Aphis</taxon>
        <taxon>Aphis</taxon>
    </lineage>
</organism>
<feature type="compositionally biased region" description="Gly residues" evidence="1">
    <location>
        <begin position="674"/>
        <end position="684"/>
    </location>
</feature>
<dbReference type="GO" id="GO:0030182">
    <property type="term" value="P:neuron differentiation"/>
    <property type="evidence" value="ECO:0007669"/>
    <property type="project" value="UniProtKB-ARBA"/>
</dbReference>
<dbReference type="EMBL" id="VUJU01002431">
    <property type="protein sequence ID" value="KAF0761323.1"/>
    <property type="molecule type" value="Genomic_DNA"/>
</dbReference>
<dbReference type="InterPro" id="IPR011993">
    <property type="entry name" value="PH-like_dom_sf"/>
</dbReference>
<dbReference type="PANTHER" id="PTHR13429">
    <property type="entry name" value="FERM DOMAIN (PROTEIN4.1-EZRIN-RADIXIN-MOESIN) FAMILY"/>
    <property type="match status" value="1"/>
</dbReference>
<sequence>MRSASTVSGPLLSVSTPASQQNRFAAVHLLTGQLLYFIVEGKSRVKEVFSQLTTYMIAQGMQDVQLFALAFILDEEYFFTDPESKLSKYSPKSWKSSSTFGLDQNGQPLLQLHLRVKFYVDTTKSLRDDITRQHYYLQLRKNIADRGGTTEDGDQNVLPLVALGLQADLGDHTADTDISSELLEQYLPSKVYKINEHKVKQTLCTLHKGHKGMSKTCAQTMFVQEAGPVHKSHLYRLRLNKSQPKQTQGSALSICNSVWLAICTNGVQLFHESLSQALSCLFLWNNIVKLCFDRKKFELRPSNADRLVYYTNSDEKSKRLLALCRDTHQFCMTVHPRLLDTFLNNNTSDKNAFDGLKWTNEKKSKSKSIKDEDTIEKKKCENGGCSDSSISTADPKTSISKDKIRHRTMVRTTKAVIPTGRVKQLRKIHFLDVQISLLCDICLPYAFTIVFQVPNGSISSSVELGYSHTAQNSTVSELDYSVQSAQDSSDAYLMYRHPRARAAYVDNSNQSANTSSGVYTCASYSTASKDMASASYTTENCSCSVDCNHGGGGYKTTSAAVMQKSSLMAQQPDADSAYSASLPPDTVAASTTSADEDMTNGGQQVSAVDDCDGAGTDELYDLSAAATSDSSYCIGGATTASDAALSSASSSKCGETGCGNRCALDGYAADASGGTNGVGGGGRSRSGSVVSNSGSFRGDGSDPSEGGRGALLSAVELSDLIVGRKSLQTPRKGFYPSRPTTSSTLDSDSDYVTLPPPMNFVTGAPSLSNLSLANFDCGTGTAAAHWDVRRSFDLLSNVVKFCGGHHHHHHHHQCVQVNSNNYLDVHKSGAAFYHHIYPAAAAVASVAPPLLHARQPPPPPPPPRPKRFDLQLEQYKQQLRSDVDFVVYPLQDPAVSRQEYVDAKLARGRRHQYHRYYGRDPPSYQANAHLYRSTPNVAAAAVSPPPPPPSSSSASSSSLSHQQYHHHHHHHHLQQQQPPPPLPPLPPHLKYASNQNLLFPATVAAAADYAAQHHHHRHHRLQPLPLPLPVRTYSHDDLLAATASAPAVPPKVQLFRRRPPPPPPPVTGLQKPAAVVHPRRTANAVDASTTTNTAGAACTTPTSSSTTVLDIESLREKSRNLDLPLISALCNDQTLLKQTNALVTENKATQTVGTASTSLAAAAAAASASYQPPPPLPSYQSSPSLPSYQSSPPLPSYQSSTALPSSSEQQIQSSQGNVASTNKSNCTRCTNGTSSYSSPPPPSFLSVSASPSVVATAAAVKTAKSKTNHAKTNTNIIYRVHSYFVCKTAMNDENDQWNTKNTTRRMM</sequence>
<proteinExistence type="predicted"/>
<feature type="region of interest" description="Disordered" evidence="1">
    <location>
        <begin position="572"/>
        <end position="610"/>
    </location>
</feature>
<dbReference type="InterPro" id="IPR000299">
    <property type="entry name" value="FERM_domain"/>
</dbReference>
<evidence type="ECO:0000313" key="4">
    <source>
        <dbReference type="Proteomes" id="UP000478052"/>
    </source>
</evidence>
<keyword evidence="4" id="KW-1185">Reference proteome</keyword>
<dbReference type="PANTHER" id="PTHR13429:SF5">
    <property type="entry name" value="PROTEIN EXPANDED"/>
    <property type="match status" value="1"/>
</dbReference>
<feature type="region of interest" description="Disordered" evidence="1">
    <location>
        <begin position="729"/>
        <end position="749"/>
    </location>
</feature>
<feature type="compositionally biased region" description="Low complexity" evidence="1">
    <location>
        <begin position="1178"/>
        <end position="1215"/>
    </location>
</feature>
<dbReference type="CDD" id="cd13185">
    <property type="entry name" value="FERM_C_FRMD1_FRMD6"/>
    <property type="match status" value="1"/>
</dbReference>
<dbReference type="SMART" id="SM00295">
    <property type="entry name" value="B41"/>
    <property type="match status" value="1"/>
</dbReference>
<dbReference type="InterPro" id="IPR018980">
    <property type="entry name" value="FERM_PH-like_C"/>
</dbReference>
<feature type="region of interest" description="Disordered" evidence="1">
    <location>
        <begin position="937"/>
        <end position="991"/>
    </location>
</feature>
<dbReference type="GO" id="GO:0009887">
    <property type="term" value="P:animal organ morphogenesis"/>
    <property type="evidence" value="ECO:0007669"/>
    <property type="project" value="UniProtKB-ARBA"/>
</dbReference>
<evidence type="ECO:0000313" key="3">
    <source>
        <dbReference type="EMBL" id="KAF0761323.1"/>
    </source>
</evidence>
<dbReference type="OrthoDB" id="5957665at2759"/>
<gene>
    <name evidence="3" type="ORF">FWK35_00020199</name>
</gene>
<dbReference type="InterPro" id="IPR041781">
    <property type="entry name" value="FRMD6-FERM_C"/>
</dbReference>
<dbReference type="GO" id="GO:0098592">
    <property type="term" value="C:cytoplasmic side of apical plasma membrane"/>
    <property type="evidence" value="ECO:0007669"/>
    <property type="project" value="TreeGrafter"/>
</dbReference>
<protein>
    <submittedName>
        <fullName evidence="3">Protein expanded</fullName>
    </submittedName>
</protein>
<feature type="region of interest" description="Disordered" evidence="1">
    <location>
        <begin position="673"/>
        <end position="709"/>
    </location>
</feature>
<feature type="region of interest" description="Disordered" evidence="1">
    <location>
        <begin position="1168"/>
        <end position="1225"/>
    </location>
</feature>
<dbReference type="Proteomes" id="UP000478052">
    <property type="component" value="Unassembled WGS sequence"/>
</dbReference>
<dbReference type="Pfam" id="PF09380">
    <property type="entry name" value="FERM_C"/>
    <property type="match status" value="1"/>
</dbReference>
<dbReference type="Gene3D" id="1.20.80.10">
    <property type="match status" value="1"/>
</dbReference>
<dbReference type="CDD" id="cd17101">
    <property type="entry name" value="FERM_F1_PTPN13_like"/>
    <property type="match status" value="1"/>
</dbReference>
<reference evidence="3 4" key="1">
    <citation type="submission" date="2019-08" db="EMBL/GenBank/DDBJ databases">
        <title>Whole genome of Aphis craccivora.</title>
        <authorList>
            <person name="Voronova N.V."/>
            <person name="Shulinski R.S."/>
            <person name="Bandarenka Y.V."/>
            <person name="Zhorov D.G."/>
            <person name="Warner D."/>
        </authorList>
    </citation>
    <scope>NUCLEOTIDE SEQUENCE [LARGE SCALE GENOMIC DNA]</scope>
    <source>
        <strain evidence="3">180601</strain>
        <tissue evidence="3">Whole Body</tissue>
    </source>
</reference>
<feature type="compositionally biased region" description="Low complexity" evidence="1">
    <location>
        <begin position="951"/>
        <end position="962"/>
    </location>
</feature>
<evidence type="ECO:0000259" key="2">
    <source>
        <dbReference type="PROSITE" id="PS50057"/>
    </source>
</evidence>
<dbReference type="SUPFAM" id="SSF54236">
    <property type="entry name" value="Ubiquitin-like"/>
    <property type="match status" value="1"/>
</dbReference>
<feature type="compositionally biased region" description="Low complexity" evidence="1">
    <location>
        <begin position="685"/>
        <end position="698"/>
    </location>
</feature>